<dbReference type="Proteomes" id="UP000275408">
    <property type="component" value="Unassembled WGS sequence"/>
</dbReference>
<dbReference type="AlphaFoldDB" id="A0A3M6UQ84"/>
<accession>A0A3M6UQ84</accession>
<organism evidence="1 2">
    <name type="scientific">Pocillopora damicornis</name>
    <name type="common">Cauliflower coral</name>
    <name type="synonym">Millepora damicornis</name>
    <dbReference type="NCBI Taxonomy" id="46731"/>
    <lineage>
        <taxon>Eukaryota</taxon>
        <taxon>Metazoa</taxon>
        <taxon>Cnidaria</taxon>
        <taxon>Anthozoa</taxon>
        <taxon>Hexacorallia</taxon>
        <taxon>Scleractinia</taxon>
        <taxon>Astrocoeniina</taxon>
        <taxon>Pocilloporidae</taxon>
        <taxon>Pocillopora</taxon>
    </lineage>
</organism>
<feature type="non-terminal residue" evidence="1">
    <location>
        <position position="71"/>
    </location>
</feature>
<evidence type="ECO:0000313" key="1">
    <source>
        <dbReference type="EMBL" id="RMX55863.1"/>
    </source>
</evidence>
<evidence type="ECO:0000313" key="2">
    <source>
        <dbReference type="Proteomes" id="UP000275408"/>
    </source>
</evidence>
<name>A0A3M6UQ84_POCDA</name>
<reference evidence="1 2" key="1">
    <citation type="journal article" date="2018" name="Sci. Rep.">
        <title>Comparative analysis of the Pocillopora damicornis genome highlights role of immune system in coral evolution.</title>
        <authorList>
            <person name="Cunning R."/>
            <person name="Bay R.A."/>
            <person name="Gillette P."/>
            <person name="Baker A.C."/>
            <person name="Traylor-Knowles N."/>
        </authorList>
    </citation>
    <scope>NUCLEOTIDE SEQUENCE [LARGE SCALE GENOMIC DNA]</scope>
    <source>
        <strain evidence="1">RSMAS</strain>
        <tissue evidence="1">Whole animal</tissue>
    </source>
</reference>
<comment type="caution">
    <text evidence="1">The sequence shown here is derived from an EMBL/GenBank/DDBJ whole genome shotgun (WGS) entry which is preliminary data.</text>
</comment>
<sequence>VNPLQPNISIHILHTVLCTFTNALTRRICLVIKRFLRFHNVTHVHLAESCLEDWDSGRSFNQEKKKINKKN</sequence>
<dbReference type="EMBL" id="RCHS01000990">
    <property type="protein sequence ID" value="RMX55863.1"/>
    <property type="molecule type" value="Genomic_DNA"/>
</dbReference>
<feature type="non-terminal residue" evidence="1">
    <location>
        <position position="1"/>
    </location>
</feature>
<keyword evidence="2" id="KW-1185">Reference proteome</keyword>
<proteinExistence type="predicted"/>
<gene>
    <name evidence="1" type="ORF">pdam_00006228</name>
</gene>
<protein>
    <submittedName>
        <fullName evidence="1">Uncharacterized protein</fullName>
    </submittedName>
</protein>